<keyword evidence="1" id="KW-0175">Coiled coil</keyword>
<organism evidence="3 4">
    <name type="scientific">Acetoanaerobium pronyense</name>
    <dbReference type="NCBI Taxonomy" id="1482736"/>
    <lineage>
        <taxon>Bacteria</taxon>
        <taxon>Bacillati</taxon>
        <taxon>Bacillota</taxon>
        <taxon>Clostridia</taxon>
        <taxon>Peptostreptococcales</taxon>
        <taxon>Filifactoraceae</taxon>
        <taxon>Acetoanaerobium</taxon>
    </lineage>
</organism>
<dbReference type="InterPro" id="IPR025647">
    <property type="entry name" value="YceG_bac"/>
</dbReference>
<name>A0ABS4KGU7_9FIRM</name>
<protein>
    <recommendedName>
        <fullName evidence="2">Putative component of 'biosynthetic module' domain-containing protein</fullName>
    </recommendedName>
</protein>
<keyword evidence="4" id="KW-1185">Reference proteome</keyword>
<sequence>MVENKYKNLMINTISRKTSNIEEDILVNPVHRKGFAHNDKLMVTPIYFYRFIGADSIETYENWVKDLDERLSDLKNLYIRLEKGFEKVIDISFITEFNRSWGDVEKLPIKNSKNIVEKTQPLFPKVEKTKLNLLKEKTELLLDIYIKNQPNINITKNFYIKILFWLKKHIENSFDAYVYGEDNPKLLYIGDIQKDEVYFLILLSMIGFDIVYLNPQNNGKFNEVPESSVYSHEVILGEYKDIELDFSKVSKERLETVAYKASREIEKILHTEDSGMYSPWQFEHYEVIAQTIKTTLEELLIIWDEEARFREGFKIDSGKVLIPNVFGKISGTCDQIEDYYKMYSTLAKESPMKIFVGKIPFTAQRGYAASPGIINFDGTLNKEKIKSLPEYKFHHLRLSVQNMILNAIEKLIIYKEDIFNFSLAPNFSVHIIYTILGLEKKYLDIIQKFDYPFEIPKLVIFDTDEKIFNKEDLIVISFLHFIGFDVVILTPTGYNNIESGIKSGYYDIHKLKELRFDLSLEGMNSKLEREVTKKRGFFGFFTF</sequence>
<accession>A0ABS4KGU7</accession>
<feature type="domain" description="Putative component of 'biosynthetic module'" evidence="2">
    <location>
        <begin position="17"/>
        <end position="270"/>
    </location>
</feature>
<evidence type="ECO:0000259" key="2">
    <source>
        <dbReference type="Pfam" id="PF14266"/>
    </source>
</evidence>
<comment type="caution">
    <text evidence="3">The sequence shown here is derived from an EMBL/GenBank/DDBJ whole genome shotgun (WGS) entry which is preliminary data.</text>
</comment>
<dbReference type="EMBL" id="JAGGLI010000001">
    <property type="protein sequence ID" value="MBP2026356.1"/>
    <property type="molecule type" value="Genomic_DNA"/>
</dbReference>
<feature type="domain" description="Putative component of 'biosynthetic module'" evidence="2">
    <location>
        <begin position="293"/>
        <end position="509"/>
    </location>
</feature>
<gene>
    <name evidence="3" type="ORF">J2Z35_000145</name>
</gene>
<dbReference type="RefSeq" id="WP_209658320.1">
    <property type="nucleotide sequence ID" value="NZ_JAGGLI010000001.1"/>
</dbReference>
<reference evidence="3 4" key="1">
    <citation type="submission" date="2021-03" db="EMBL/GenBank/DDBJ databases">
        <title>Genomic Encyclopedia of Type Strains, Phase IV (KMG-IV): sequencing the most valuable type-strain genomes for metagenomic binning, comparative biology and taxonomic classification.</title>
        <authorList>
            <person name="Goeker M."/>
        </authorList>
    </citation>
    <scope>NUCLEOTIDE SEQUENCE [LARGE SCALE GENOMIC DNA]</scope>
    <source>
        <strain evidence="3 4">DSM 27512</strain>
    </source>
</reference>
<evidence type="ECO:0000313" key="3">
    <source>
        <dbReference type="EMBL" id="MBP2026356.1"/>
    </source>
</evidence>
<evidence type="ECO:0000313" key="4">
    <source>
        <dbReference type="Proteomes" id="UP001314903"/>
    </source>
</evidence>
<dbReference type="Pfam" id="PF14266">
    <property type="entry name" value="YceG_bac"/>
    <property type="match status" value="2"/>
</dbReference>
<proteinExistence type="predicted"/>
<feature type="coiled-coil region" evidence="1">
    <location>
        <begin position="57"/>
        <end position="84"/>
    </location>
</feature>
<dbReference type="Proteomes" id="UP001314903">
    <property type="component" value="Unassembled WGS sequence"/>
</dbReference>
<evidence type="ECO:0000256" key="1">
    <source>
        <dbReference type="SAM" id="Coils"/>
    </source>
</evidence>